<name>A0A0P6VX51_9HYPH</name>
<dbReference type="AlphaFoldDB" id="A0A0P6VX51"/>
<evidence type="ECO:0008006" key="5">
    <source>
        <dbReference type="Google" id="ProtNLM"/>
    </source>
</evidence>
<comment type="similarity">
    <text evidence="1">Belongs to the ros/MucR family.</text>
</comment>
<accession>A0A0P6VX51</accession>
<dbReference type="Proteomes" id="UP000048984">
    <property type="component" value="Unassembled WGS sequence"/>
</dbReference>
<sequence length="168" mass="18135">MSERSSDVSIEPHDLVIVAAGIVTVYASRNPVAVSNVAELICTVRDALQEAADGKAAVVPAEPTLVPAVPIRKSITGTYIICLENGLKFRSLKRHLLTYYGLTPDAYRAKWGLPADYPMVAPDYAAERSRLAKSTGLGRKKVEPPPPPPPKEPALKAKRGRPKKVTIV</sequence>
<dbReference type="InterPro" id="IPR041920">
    <property type="entry name" value="ROS/MUCR_sf"/>
</dbReference>
<comment type="caution">
    <text evidence="3">The sequence shown here is derived from an EMBL/GenBank/DDBJ whole genome shotgun (WGS) entry which is preliminary data.</text>
</comment>
<evidence type="ECO:0000313" key="4">
    <source>
        <dbReference type="Proteomes" id="UP000048984"/>
    </source>
</evidence>
<dbReference type="Gene3D" id="1.10.10.1550">
    <property type="entry name" value="ROS/MUCR transcriptional regulator protein"/>
    <property type="match status" value="1"/>
</dbReference>
<dbReference type="GO" id="GO:0006355">
    <property type="term" value="P:regulation of DNA-templated transcription"/>
    <property type="evidence" value="ECO:0007669"/>
    <property type="project" value="InterPro"/>
</dbReference>
<dbReference type="InterPro" id="IPR008807">
    <property type="entry name" value="ROS_MUCR"/>
</dbReference>
<dbReference type="STRING" id="665126.ABB55_14185"/>
<dbReference type="Pfam" id="PF05443">
    <property type="entry name" value="ROS_MUCR"/>
    <property type="match status" value="1"/>
</dbReference>
<keyword evidence="4" id="KW-1185">Reference proteome</keyword>
<dbReference type="GO" id="GO:0003677">
    <property type="term" value="F:DNA binding"/>
    <property type="evidence" value="ECO:0007669"/>
    <property type="project" value="InterPro"/>
</dbReference>
<dbReference type="EMBL" id="LJYW01000001">
    <property type="protein sequence ID" value="KPL55890.1"/>
    <property type="molecule type" value="Genomic_DNA"/>
</dbReference>
<reference evidence="3 4" key="2">
    <citation type="submission" date="2015-10" db="EMBL/GenBank/DDBJ databases">
        <title>Draft Genome Sequence of Prosthecomicrobium hirschii ATCC 27832.</title>
        <authorList>
            <person name="Daniel J."/>
            <person name="Givan S.A."/>
            <person name="Brun Y.V."/>
            <person name="Brown P.J."/>
        </authorList>
    </citation>
    <scope>NUCLEOTIDE SEQUENCE [LARGE SCALE GENOMIC DNA]</scope>
    <source>
        <strain evidence="3 4">16</strain>
    </source>
</reference>
<protein>
    <recommendedName>
        <fullName evidence="5">MucR family transcriptional regulator</fullName>
    </recommendedName>
</protein>
<reference evidence="3 4" key="1">
    <citation type="submission" date="2015-09" db="EMBL/GenBank/DDBJ databases">
        <authorList>
            <person name="Jackson K.R."/>
            <person name="Lunt B.L."/>
            <person name="Fisher J.N.B."/>
            <person name="Gardner A.V."/>
            <person name="Bailey M.E."/>
            <person name="Deus L.M."/>
            <person name="Earl A.S."/>
            <person name="Gibby P.D."/>
            <person name="Hartmann K.A."/>
            <person name="Liu J.E."/>
            <person name="Manci A.M."/>
            <person name="Nielsen D.A."/>
            <person name="Solomon M.B."/>
            <person name="Breakwell D.P."/>
            <person name="Burnett S.H."/>
            <person name="Grose J.H."/>
        </authorList>
    </citation>
    <scope>NUCLEOTIDE SEQUENCE [LARGE SCALE GENOMIC DNA]</scope>
    <source>
        <strain evidence="3 4">16</strain>
    </source>
</reference>
<evidence type="ECO:0000256" key="2">
    <source>
        <dbReference type="SAM" id="MobiDB-lite"/>
    </source>
</evidence>
<feature type="compositionally biased region" description="Basic residues" evidence="2">
    <location>
        <begin position="156"/>
        <end position="168"/>
    </location>
</feature>
<organism evidence="3 4">
    <name type="scientific">Prosthecodimorpha hirschii</name>
    <dbReference type="NCBI Taxonomy" id="665126"/>
    <lineage>
        <taxon>Bacteria</taxon>
        <taxon>Pseudomonadati</taxon>
        <taxon>Pseudomonadota</taxon>
        <taxon>Alphaproteobacteria</taxon>
        <taxon>Hyphomicrobiales</taxon>
        <taxon>Ancalomicrobiaceae</taxon>
        <taxon>Prosthecodimorpha</taxon>
    </lineage>
</organism>
<proteinExistence type="inferred from homology"/>
<evidence type="ECO:0000313" key="3">
    <source>
        <dbReference type="EMBL" id="KPL55890.1"/>
    </source>
</evidence>
<evidence type="ECO:0000256" key="1">
    <source>
        <dbReference type="ARBA" id="ARBA00007031"/>
    </source>
</evidence>
<dbReference type="GO" id="GO:0008270">
    <property type="term" value="F:zinc ion binding"/>
    <property type="evidence" value="ECO:0007669"/>
    <property type="project" value="InterPro"/>
</dbReference>
<feature type="region of interest" description="Disordered" evidence="2">
    <location>
        <begin position="130"/>
        <end position="168"/>
    </location>
</feature>
<gene>
    <name evidence="3" type="ORF">ABB55_14185</name>
</gene>